<evidence type="ECO:0000313" key="1">
    <source>
        <dbReference type="EMBL" id="HIV38461.1"/>
    </source>
</evidence>
<evidence type="ECO:0000313" key="2">
    <source>
        <dbReference type="Proteomes" id="UP000886814"/>
    </source>
</evidence>
<proteinExistence type="predicted"/>
<reference evidence="1" key="1">
    <citation type="journal article" date="2021" name="PeerJ">
        <title>Extensive microbial diversity within the chicken gut microbiome revealed by metagenomics and culture.</title>
        <authorList>
            <person name="Gilroy R."/>
            <person name="Ravi A."/>
            <person name="Getino M."/>
            <person name="Pursley I."/>
            <person name="Horton D.L."/>
            <person name="Alikhan N.F."/>
            <person name="Baker D."/>
            <person name="Gharbi K."/>
            <person name="Hall N."/>
            <person name="Watson M."/>
            <person name="Adriaenssens E.M."/>
            <person name="Foster-Nyarko E."/>
            <person name="Jarju S."/>
            <person name="Secka A."/>
            <person name="Antonio M."/>
            <person name="Oren A."/>
            <person name="Chaudhuri R.R."/>
            <person name="La Ragione R."/>
            <person name="Hildebrand F."/>
            <person name="Pallen M.J."/>
        </authorList>
    </citation>
    <scope>NUCLEOTIDE SEQUENCE</scope>
    <source>
        <strain evidence="1">CHK195-9823</strain>
    </source>
</reference>
<gene>
    <name evidence="1" type="ORF">H9747_05600</name>
</gene>
<comment type="caution">
    <text evidence="1">The sequence shown here is derived from an EMBL/GenBank/DDBJ whole genome shotgun (WGS) entry which is preliminary data.</text>
</comment>
<reference evidence="1" key="2">
    <citation type="submission" date="2021-04" db="EMBL/GenBank/DDBJ databases">
        <authorList>
            <person name="Gilroy R."/>
        </authorList>
    </citation>
    <scope>NUCLEOTIDE SEQUENCE</scope>
    <source>
        <strain evidence="1">CHK195-9823</strain>
    </source>
</reference>
<sequence length="379" mass="43752">MAYIETDGENFKGYFVNPISSDEEVIDAKVDELPDRPEIWKFCYENVLAVKQKGPGARSSSSQYGAMEDQVCQIITEDSELMLPEETISYIRDCMGKNAEGLTNVQMVSRFLNTTEAMLQNDMRYGVPSYMLDFPRHTYEGSLYIDDMLFPLTDGKITEFYWNDIARYIFENAYIVIDMIYIKDHLNNFEIGYHILDKRVSDRLDHFGLVGKCLDADSLRIAVDNEHKMQMLLPSGHPGKMWNSRQHVKNMFGFWLSGMEKLKAIEKYYEMEFQLHKVSGQDVLNDLYEAIDIVYNGMTLQQNCELTVPGDLFEEDFQIDEPVLIEEKKAIPLQDRVIQGVVFRPYRSIWLPGKVKFAGKSAGEIVRLPGCCEYRIVEG</sequence>
<name>A0A9D1TFX6_9FIRM</name>
<dbReference type="AlphaFoldDB" id="A0A9D1TFX6"/>
<accession>A0A9D1TFX6</accession>
<organism evidence="1 2">
    <name type="scientific">Candidatus Blautia stercorigallinarum</name>
    <dbReference type="NCBI Taxonomy" id="2838501"/>
    <lineage>
        <taxon>Bacteria</taxon>
        <taxon>Bacillati</taxon>
        <taxon>Bacillota</taxon>
        <taxon>Clostridia</taxon>
        <taxon>Lachnospirales</taxon>
        <taxon>Lachnospiraceae</taxon>
        <taxon>Blautia</taxon>
    </lineage>
</organism>
<dbReference type="Proteomes" id="UP000886814">
    <property type="component" value="Unassembled WGS sequence"/>
</dbReference>
<dbReference type="EMBL" id="DXIQ01000032">
    <property type="protein sequence ID" value="HIV38461.1"/>
    <property type="molecule type" value="Genomic_DNA"/>
</dbReference>
<protein>
    <submittedName>
        <fullName evidence="1">Uncharacterized protein</fullName>
    </submittedName>
</protein>